<keyword evidence="2" id="KW-1185">Reference proteome</keyword>
<protein>
    <submittedName>
        <fullName evidence="1">Uncharacterized protein</fullName>
    </submittedName>
</protein>
<evidence type="ECO:0000313" key="1">
    <source>
        <dbReference type="EMBL" id="SEN86549.1"/>
    </source>
</evidence>
<organism evidence="1 2">
    <name type="scientific">Peptostreptococcus russellii</name>
    <dbReference type="NCBI Taxonomy" id="215200"/>
    <lineage>
        <taxon>Bacteria</taxon>
        <taxon>Bacillati</taxon>
        <taxon>Bacillota</taxon>
        <taxon>Clostridia</taxon>
        <taxon>Peptostreptococcales</taxon>
        <taxon>Peptostreptococcaceae</taxon>
        <taxon>Peptostreptococcus</taxon>
    </lineage>
</organism>
<accession>A0A1H8K0J4</accession>
<gene>
    <name evidence="1" type="ORF">SAMN05216454_12014</name>
</gene>
<dbReference type="AlphaFoldDB" id="A0A1H8K0J4"/>
<name>A0A1H8K0J4_9FIRM</name>
<dbReference type="EMBL" id="FODF01000020">
    <property type="protein sequence ID" value="SEN86549.1"/>
    <property type="molecule type" value="Genomic_DNA"/>
</dbReference>
<proteinExistence type="predicted"/>
<dbReference type="OrthoDB" id="3196946at2"/>
<sequence>MQNLEKFINMLIGEFDNSDQYEDMKKRGIEFPFAKHINTACNGKIKNLPDDFKGVFMVEESYYTTNGNTHSSPHLFLFTEEGEDIVLSSYESPEGYDKNTFTYRELGEIDFNSLKKSTKFTPAVYKEKDGVWEGGSESMFSPVLKFKLFERFSNEKLEVSESMEMNGKRTFGYDEAIVYKRVK</sequence>
<dbReference type="Proteomes" id="UP000199512">
    <property type="component" value="Unassembled WGS sequence"/>
</dbReference>
<dbReference type="RefSeq" id="WP_091976042.1">
    <property type="nucleotide sequence ID" value="NZ_FODF01000020.1"/>
</dbReference>
<evidence type="ECO:0000313" key="2">
    <source>
        <dbReference type="Proteomes" id="UP000199512"/>
    </source>
</evidence>
<reference evidence="1 2" key="1">
    <citation type="submission" date="2016-10" db="EMBL/GenBank/DDBJ databases">
        <authorList>
            <person name="de Groot N.N."/>
        </authorList>
    </citation>
    <scope>NUCLEOTIDE SEQUENCE [LARGE SCALE GENOMIC DNA]</scope>
    <source>
        <strain evidence="1 2">Calf135</strain>
    </source>
</reference>